<feature type="transmembrane region" description="Helical" evidence="2">
    <location>
        <begin position="81"/>
        <end position="103"/>
    </location>
</feature>
<feature type="transmembrane region" description="Helical" evidence="2">
    <location>
        <begin position="58"/>
        <end position="75"/>
    </location>
</feature>
<evidence type="ECO:0000256" key="2">
    <source>
        <dbReference type="SAM" id="Phobius"/>
    </source>
</evidence>
<feature type="region of interest" description="Disordered" evidence="1">
    <location>
        <begin position="1"/>
        <end position="31"/>
    </location>
</feature>
<reference evidence="3" key="1">
    <citation type="submission" date="2014-09" db="EMBL/GenBank/DDBJ databases">
        <authorList>
            <person name="Magalhaes I.L.F."/>
            <person name="Oliveira U."/>
            <person name="Santos F.R."/>
            <person name="Vidigal T.H.D.A."/>
            <person name="Brescovit A.D."/>
            <person name="Santos A.J."/>
        </authorList>
    </citation>
    <scope>NUCLEOTIDE SEQUENCE</scope>
    <source>
        <tissue evidence="3">Shoot tissue taken approximately 20 cm above the soil surface</tissue>
    </source>
</reference>
<keyword evidence="2" id="KW-0812">Transmembrane</keyword>
<evidence type="ECO:0000313" key="3">
    <source>
        <dbReference type="EMBL" id="JAE16411.1"/>
    </source>
</evidence>
<sequence length="106" mass="11801">MKEWVREEAAQRKDLEKRKPEGVENSESKWYEHPSKVEGGMMMELDEWNEKSSAEKKMVIVMAMVATMAAVIVATEVMAVMTAVATMIVTVEVMRVVVVVVAVPSG</sequence>
<name>A0A0A9G1J4_ARUDO</name>
<accession>A0A0A9G1J4</accession>
<keyword evidence="2" id="KW-0472">Membrane</keyword>
<evidence type="ECO:0000256" key="1">
    <source>
        <dbReference type="SAM" id="MobiDB-lite"/>
    </source>
</evidence>
<dbReference type="AlphaFoldDB" id="A0A0A9G1J4"/>
<dbReference type="EMBL" id="GBRH01181485">
    <property type="protein sequence ID" value="JAE16411.1"/>
    <property type="molecule type" value="Transcribed_RNA"/>
</dbReference>
<protein>
    <submittedName>
        <fullName evidence="3">Uncharacterized protein</fullName>
    </submittedName>
</protein>
<keyword evidence="2" id="KW-1133">Transmembrane helix</keyword>
<proteinExistence type="predicted"/>
<reference evidence="3" key="2">
    <citation type="journal article" date="2015" name="Data Brief">
        <title>Shoot transcriptome of the giant reed, Arundo donax.</title>
        <authorList>
            <person name="Barrero R.A."/>
            <person name="Guerrero F.D."/>
            <person name="Moolhuijzen P."/>
            <person name="Goolsby J.A."/>
            <person name="Tidwell J."/>
            <person name="Bellgard S.E."/>
            <person name="Bellgard M.I."/>
        </authorList>
    </citation>
    <scope>NUCLEOTIDE SEQUENCE</scope>
    <source>
        <tissue evidence="3">Shoot tissue taken approximately 20 cm above the soil surface</tissue>
    </source>
</reference>
<organism evidence="3">
    <name type="scientific">Arundo donax</name>
    <name type="common">Giant reed</name>
    <name type="synonym">Donax arundinaceus</name>
    <dbReference type="NCBI Taxonomy" id="35708"/>
    <lineage>
        <taxon>Eukaryota</taxon>
        <taxon>Viridiplantae</taxon>
        <taxon>Streptophyta</taxon>
        <taxon>Embryophyta</taxon>
        <taxon>Tracheophyta</taxon>
        <taxon>Spermatophyta</taxon>
        <taxon>Magnoliopsida</taxon>
        <taxon>Liliopsida</taxon>
        <taxon>Poales</taxon>
        <taxon>Poaceae</taxon>
        <taxon>PACMAD clade</taxon>
        <taxon>Arundinoideae</taxon>
        <taxon>Arundineae</taxon>
        <taxon>Arundo</taxon>
    </lineage>
</organism>